<gene>
    <name evidence="3" type="ORF">DI565_09260</name>
</gene>
<dbReference type="PANTHER" id="PTHR11365:SF23">
    <property type="entry name" value="HYPOTHETICAL 5-OXOPROLINASE (EUROFUNG)-RELATED"/>
    <property type="match status" value="1"/>
</dbReference>
<name>A0A2W5M894_ANCNO</name>
<dbReference type="Proteomes" id="UP000249577">
    <property type="component" value="Unassembled WGS sequence"/>
</dbReference>
<protein>
    <submittedName>
        <fullName evidence="3">Methylhydantoinase</fullName>
    </submittedName>
</protein>
<dbReference type="GO" id="GO:0006749">
    <property type="term" value="P:glutathione metabolic process"/>
    <property type="evidence" value="ECO:0007669"/>
    <property type="project" value="TreeGrafter"/>
</dbReference>
<dbReference type="GO" id="GO:0017168">
    <property type="term" value="F:5-oxoprolinase (ATP-hydrolyzing) activity"/>
    <property type="evidence" value="ECO:0007669"/>
    <property type="project" value="TreeGrafter"/>
</dbReference>
<dbReference type="EMBL" id="QFPN01000004">
    <property type="protein sequence ID" value="PZQ15987.1"/>
    <property type="molecule type" value="Genomic_DNA"/>
</dbReference>
<reference evidence="3 4" key="1">
    <citation type="submission" date="2017-08" db="EMBL/GenBank/DDBJ databases">
        <title>Infants hospitalized years apart are colonized by the same room-sourced microbial strains.</title>
        <authorList>
            <person name="Brooks B."/>
            <person name="Olm M.R."/>
            <person name="Firek B.A."/>
            <person name="Baker R."/>
            <person name="Thomas B.C."/>
            <person name="Morowitz M.J."/>
            <person name="Banfield J.F."/>
        </authorList>
    </citation>
    <scope>NUCLEOTIDE SEQUENCE [LARGE SCALE GENOMIC DNA]</scope>
    <source>
        <strain evidence="3">S2_005_003_R2_43</strain>
    </source>
</reference>
<evidence type="ECO:0000256" key="1">
    <source>
        <dbReference type="SAM" id="MobiDB-lite"/>
    </source>
</evidence>
<dbReference type="PANTHER" id="PTHR11365">
    <property type="entry name" value="5-OXOPROLINASE RELATED"/>
    <property type="match status" value="1"/>
</dbReference>
<feature type="domain" description="Hydantoinase B/oxoprolinase" evidence="2">
    <location>
        <begin position="30"/>
        <end position="578"/>
    </location>
</feature>
<comment type="caution">
    <text evidence="3">The sequence shown here is derived from an EMBL/GenBank/DDBJ whole genome shotgun (WGS) entry which is preliminary data.</text>
</comment>
<accession>A0A2W5M894</accession>
<feature type="region of interest" description="Disordered" evidence="1">
    <location>
        <begin position="1"/>
        <end position="29"/>
    </location>
</feature>
<evidence type="ECO:0000313" key="3">
    <source>
        <dbReference type="EMBL" id="PZQ15987.1"/>
    </source>
</evidence>
<organism evidence="3 4">
    <name type="scientific">Ancylobacter novellus</name>
    <name type="common">Thiobacillus novellus</name>
    <dbReference type="NCBI Taxonomy" id="921"/>
    <lineage>
        <taxon>Bacteria</taxon>
        <taxon>Pseudomonadati</taxon>
        <taxon>Pseudomonadota</taxon>
        <taxon>Alphaproteobacteria</taxon>
        <taxon>Hyphomicrobiales</taxon>
        <taxon>Xanthobacteraceae</taxon>
        <taxon>Ancylobacter</taxon>
    </lineage>
</organism>
<dbReference type="InterPro" id="IPR045079">
    <property type="entry name" value="Oxoprolinase-like"/>
</dbReference>
<dbReference type="InterPro" id="IPR003692">
    <property type="entry name" value="Hydantoinase_B"/>
</dbReference>
<evidence type="ECO:0000259" key="2">
    <source>
        <dbReference type="Pfam" id="PF02538"/>
    </source>
</evidence>
<proteinExistence type="predicted"/>
<sequence length="740" mass="79213">MDVTVKANHPPFNLKTSNNRKEPGPSDPIDPITFEVLRHRLWSINEEGSSTLMHASGSPVVHGSDYNFSIYTANGDIAVCGTFYMIPMFTMTVQIQLVLEKFKGDIHAGDVFITNDPFVCGVHQNDCLFVAPFFFNGELVGWTGAQAHVIDIGGAAPGGWVPDATSCYEEGLRIPLQRMVDKGVLNQGMWDVILYNSRIPFFLGSDFSAFLSAHRVAQARLMELCEQYGSGAFKAAANQLIGDTEAKTRAMLKKLPDGVFSHVTYFDHDGHKNNLYKISCVMTKEGDSLTFDFSDTDPTIVGMGNATMTGTLGAVGTVMMGSFGQEIGWNAGLMAPVTIIHGKKTVLSAELPAPISAGSVAANFLAAACASVCVGNMMAFNPEFDDYLCGPPDGSWLLTMFGGVNQYLEPFAIMFMDSLGWGGPAHSWRDGVDSGGSLVIGSGGFNDVELHEKTSPIIYLWRREVPDSGGAGRYRGGNGIEYATAGYDVPEVQGSFCSHGVSLPDLVGIQGGYPGNVCGYTIARGSNWLEDMKAGKAALDMTSIGGTLEELPAKSTFIMKSGDVVNNVVQNPGGYGDPLTRPYEMIGRDVRDGRCKAAVAKAVYGTLVSEEGEVDVAGSDELRASIRAERKATAVKGPDQLAAPVKADPASIALKWGESIGVTSGGNVCCLHCSTEIGELKSNWRLSVPVRQPKAEELGPLLKLDERFVYDQFICSECATSLCVDVRKVGDAATLDFALD</sequence>
<dbReference type="Pfam" id="PF02538">
    <property type="entry name" value="Hydantoinase_B"/>
    <property type="match status" value="1"/>
</dbReference>
<dbReference type="GO" id="GO:0005829">
    <property type="term" value="C:cytosol"/>
    <property type="evidence" value="ECO:0007669"/>
    <property type="project" value="TreeGrafter"/>
</dbReference>
<dbReference type="AlphaFoldDB" id="A0A2W5M894"/>
<evidence type="ECO:0000313" key="4">
    <source>
        <dbReference type="Proteomes" id="UP000249577"/>
    </source>
</evidence>